<dbReference type="PANTHER" id="PTHR13355">
    <property type="entry name" value="GLUCOSAMINE 6-PHOSPHATE N-ACETYLTRANSFERASE"/>
    <property type="match status" value="1"/>
</dbReference>
<dbReference type="CDD" id="cd04301">
    <property type="entry name" value="NAT_SF"/>
    <property type="match status" value="1"/>
</dbReference>
<dbReference type="SUPFAM" id="SSF55729">
    <property type="entry name" value="Acyl-CoA N-acyltransferases (Nat)"/>
    <property type="match status" value="1"/>
</dbReference>
<dbReference type="Proteomes" id="UP001497457">
    <property type="component" value="Chromosome 11b"/>
</dbReference>
<evidence type="ECO:0000313" key="3">
    <source>
        <dbReference type="EMBL" id="CAL4903521.1"/>
    </source>
</evidence>
<dbReference type="AlphaFoldDB" id="A0ABC8W696"/>
<feature type="domain" description="N-acetyltransferase" evidence="2">
    <location>
        <begin position="128"/>
        <end position="285"/>
    </location>
</feature>
<dbReference type="PANTHER" id="PTHR13355:SF15">
    <property type="entry name" value="GCN5-RELATED N-ACETYLTRANSFERASE 3, CHLOROPLASTIC"/>
    <property type="match status" value="1"/>
</dbReference>
<sequence length="288" mass="31493">MEYVFADSPTTALVKRQLLRSLLQSSDFRGLPFPKKTASLLSSAQPRHQHHSPGESVNHRSSMAASAKVARLTTLALFSPTPNPSSPKPTKHRTRAPPPPISISMDPALVDPAHLQALMLACGHSCALRLSPAPPSSRAEPVDLGKLRTALAHSFVVVSVFCGARYLANAGEEEEQRFLGLGLDLGLGRQEERRLVGFGRAVSDLGLTASVHDVVVHPSLQRRGIGRKIVDKITRVLHSRGIFDISALCTQKERPFFEDCGFGDDMMGSTTMLYTRNVQMLYSRNLHK</sequence>
<dbReference type="PROSITE" id="PS51186">
    <property type="entry name" value="GNAT"/>
    <property type="match status" value="1"/>
</dbReference>
<proteinExistence type="predicted"/>
<dbReference type="Pfam" id="PF00583">
    <property type="entry name" value="Acetyltransf_1"/>
    <property type="match status" value="1"/>
</dbReference>
<reference evidence="4" key="1">
    <citation type="submission" date="2024-06" db="EMBL/GenBank/DDBJ databases">
        <authorList>
            <person name="Ryan C."/>
        </authorList>
    </citation>
    <scope>NUCLEOTIDE SEQUENCE [LARGE SCALE GENOMIC DNA]</scope>
</reference>
<dbReference type="EMBL" id="OZ075121">
    <property type="protein sequence ID" value="CAL4903521.1"/>
    <property type="molecule type" value="Genomic_DNA"/>
</dbReference>
<feature type="region of interest" description="Disordered" evidence="1">
    <location>
        <begin position="77"/>
        <end position="98"/>
    </location>
</feature>
<evidence type="ECO:0000256" key="1">
    <source>
        <dbReference type="SAM" id="MobiDB-lite"/>
    </source>
</evidence>
<gene>
    <name evidence="3" type="ORF">URODEC1_LOCUS10593</name>
</gene>
<accession>A0ABC8W696</accession>
<evidence type="ECO:0000313" key="4">
    <source>
        <dbReference type="Proteomes" id="UP001497457"/>
    </source>
</evidence>
<reference evidence="3 4" key="2">
    <citation type="submission" date="2024-10" db="EMBL/GenBank/DDBJ databases">
        <authorList>
            <person name="Ryan C."/>
        </authorList>
    </citation>
    <scope>NUCLEOTIDE SEQUENCE [LARGE SCALE GENOMIC DNA]</scope>
</reference>
<organism evidence="3 4">
    <name type="scientific">Urochloa decumbens</name>
    <dbReference type="NCBI Taxonomy" id="240449"/>
    <lineage>
        <taxon>Eukaryota</taxon>
        <taxon>Viridiplantae</taxon>
        <taxon>Streptophyta</taxon>
        <taxon>Embryophyta</taxon>
        <taxon>Tracheophyta</taxon>
        <taxon>Spermatophyta</taxon>
        <taxon>Magnoliopsida</taxon>
        <taxon>Liliopsida</taxon>
        <taxon>Poales</taxon>
        <taxon>Poaceae</taxon>
        <taxon>PACMAD clade</taxon>
        <taxon>Panicoideae</taxon>
        <taxon>Panicodae</taxon>
        <taxon>Paniceae</taxon>
        <taxon>Melinidinae</taxon>
        <taxon>Urochloa</taxon>
    </lineage>
</organism>
<dbReference type="InterPro" id="IPR016181">
    <property type="entry name" value="Acyl_CoA_acyltransferase"/>
</dbReference>
<dbReference type="InterPro" id="IPR000182">
    <property type="entry name" value="GNAT_dom"/>
</dbReference>
<dbReference type="InterPro" id="IPR039143">
    <property type="entry name" value="GNPNAT1-like"/>
</dbReference>
<keyword evidence="4" id="KW-1185">Reference proteome</keyword>
<name>A0ABC8W696_9POAL</name>
<dbReference type="Gene3D" id="3.40.630.30">
    <property type="match status" value="1"/>
</dbReference>
<feature type="region of interest" description="Disordered" evidence="1">
    <location>
        <begin position="40"/>
        <end position="64"/>
    </location>
</feature>
<protein>
    <recommendedName>
        <fullName evidence="2">N-acetyltransferase domain-containing protein</fullName>
    </recommendedName>
</protein>
<evidence type="ECO:0000259" key="2">
    <source>
        <dbReference type="PROSITE" id="PS51186"/>
    </source>
</evidence>